<dbReference type="InterPro" id="IPR009091">
    <property type="entry name" value="RCC1/BLIP-II"/>
</dbReference>
<gene>
    <name evidence="4" type="ORF">TSPGSL018_28197</name>
</gene>
<evidence type="ECO:0000256" key="3">
    <source>
        <dbReference type="SAM" id="MobiDB-lite"/>
    </source>
</evidence>
<feature type="repeat" description="RCC1" evidence="2">
    <location>
        <begin position="24"/>
        <end position="75"/>
    </location>
</feature>
<keyword evidence="1" id="KW-0677">Repeat</keyword>
<sequence>MLSNLHRWNPALQLGCRVVRTRYLSVLSWGRNREGQCGLAGTDVVAEPTEVPGLQDADIRSLVAGKLASGAVTSTGDALTWGDGRSGKLGHGNGSDVSIPSRVEALVGCARVQQIALGDSHTLLLDNRGGVWACGENKEGQLGLGTPVEVIADQHRQAFYQSAGPLLSERQGGAPEPPGPGTRGLLSQHPSRQAPPSSSRPSDTFPWLRDANRPGEGAALFDELREQRRQRAAEDRLAADVLLYGSLRAAEEAAGLQPGQLRSPARVGLDRHPLGRLRHPSSVIPPRSGDDMLRGLEDERVLGLAAS</sequence>
<proteinExistence type="predicted"/>
<dbReference type="Gene3D" id="2.130.10.30">
    <property type="entry name" value="Regulator of chromosome condensation 1/beta-lactamase-inhibitor protein II"/>
    <property type="match status" value="1"/>
</dbReference>
<evidence type="ECO:0000256" key="2">
    <source>
        <dbReference type="PROSITE-ProRule" id="PRU00235"/>
    </source>
</evidence>
<dbReference type="PANTHER" id="PTHR22870">
    <property type="entry name" value="REGULATOR OF CHROMOSOME CONDENSATION"/>
    <property type="match status" value="1"/>
</dbReference>
<dbReference type="AlphaFoldDB" id="A0A061RSL7"/>
<organism evidence="4">
    <name type="scientific">Tetraselmis sp. GSL018</name>
    <dbReference type="NCBI Taxonomy" id="582737"/>
    <lineage>
        <taxon>Eukaryota</taxon>
        <taxon>Viridiplantae</taxon>
        <taxon>Chlorophyta</taxon>
        <taxon>core chlorophytes</taxon>
        <taxon>Chlorodendrophyceae</taxon>
        <taxon>Chlorodendrales</taxon>
        <taxon>Chlorodendraceae</taxon>
        <taxon>Tetraselmis</taxon>
    </lineage>
</organism>
<dbReference type="InterPro" id="IPR051210">
    <property type="entry name" value="Ub_ligase/GEF_domain"/>
</dbReference>
<evidence type="ECO:0000256" key="1">
    <source>
        <dbReference type="ARBA" id="ARBA00022737"/>
    </source>
</evidence>
<feature type="non-terminal residue" evidence="4">
    <location>
        <position position="307"/>
    </location>
</feature>
<evidence type="ECO:0000313" key="4">
    <source>
        <dbReference type="EMBL" id="JAC73675.1"/>
    </source>
</evidence>
<feature type="region of interest" description="Disordered" evidence="3">
    <location>
        <begin position="262"/>
        <end position="294"/>
    </location>
</feature>
<protein>
    <submittedName>
        <fullName evidence="4">Rcc1 and btb domain-containing protein</fullName>
    </submittedName>
</protein>
<dbReference type="PROSITE" id="PS50012">
    <property type="entry name" value="RCC1_3"/>
    <property type="match status" value="2"/>
</dbReference>
<reference evidence="4" key="1">
    <citation type="submission" date="2014-05" db="EMBL/GenBank/DDBJ databases">
        <title>The transcriptome of the halophilic microalga Tetraselmis sp. GSL018 isolated from the Great Salt Lake, Utah.</title>
        <authorList>
            <person name="Jinkerson R.E."/>
            <person name="D'Adamo S."/>
            <person name="Posewitz M.C."/>
        </authorList>
    </citation>
    <scope>NUCLEOTIDE SEQUENCE</scope>
    <source>
        <strain evidence="4">GSL018</strain>
    </source>
</reference>
<dbReference type="SUPFAM" id="SSF50985">
    <property type="entry name" value="RCC1/BLIP-II"/>
    <property type="match status" value="1"/>
</dbReference>
<dbReference type="EMBL" id="GBEZ01012189">
    <property type="protein sequence ID" value="JAC73675.1"/>
    <property type="molecule type" value="Transcribed_RNA"/>
</dbReference>
<accession>A0A061RSL7</accession>
<feature type="region of interest" description="Disordered" evidence="3">
    <location>
        <begin position="167"/>
        <end position="211"/>
    </location>
</feature>
<feature type="compositionally biased region" description="Low complexity" evidence="3">
    <location>
        <begin position="187"/>
        <end position="202"/>
    </location>
</feature>
<dbReference type="Pfam" id="PF00415">
    <property type="entry name" value="RCC1"/>
    <property type="match status" value="3"/>
</dbReference>
<dbReference type="PANTHER" id="PTHR22870:SF408">
    <property type="entry name" value="OS09G0560450 PROTEIN"/>
    <property type="match status" value="1"/>
</dbReference>
<dbReference type="PRINTS" id="PR00633">
    <property type="entry name" value="RCCNDNSATION"/>
</dbReference>
<name>A0A061RSL7_9CHLO</name>
<dbReference type="InterPro" id="IPR000408">
    <property type="entry name" value="Reg_chr_condens"/>
</dbReference>
<feature type="repeat" description="RCC1" evidence="2">
    <location>
        <begin position="76"/>
        <end position="128"/>
    </location>
</feature>